<keyword evidence="4" id="KW-1185">Reference proteome</keyword>
<evidence type="ECO:0000313" key="4">
    <source>
        <dbReference type="Proteomes" id="UP000827549"/>
    </source>
</evidence>
<keyword evidence="2" id="KW-0812">Transmembrane</keyword>
<organism evidence="3 4">
    <name type="scientific">Vanrija pseudolonga</name>
    <dbReference type="NCBI Taxonomy" id="143232"/>
    <lineage>
        <taxon>Eukaryota</taxon>
        <taxon>Fungi</taxon>
        <taxon>Dikarya</taxon>
        <taxon>Basidiomycota</taxon>
        <taxon>Agaricomycotina</taxon>
        <taxon>Tremellomycetes</taxon>
        <taxon>Trichosporonales</taxon>
        <taxon>Trichosporonaceae</taxon>
        <taxon>Vanrija</taxon>
    </lineage>
</organism>
<feature type="compositionally biased region" description="Basic and acidic residues" evidence="1">
    <location>
        <begin position="1"/>
        <end position="15"/>
    </location>
</feature>
<evidence type="ECO:0000313" key="3">
    <source>
        <dbReference type="EMBL" id="WOO82999.1"/>
    </source>
</evidence>
<dbReference type="Proteomes" id="UP000827549">
    <property type="component" value="Chromosome 4"/>
</dbReference>
<dbReference type="RefSeq" id="XP_062629031.1">
    <property type="nucleotide sequence ID" value="XM_062773047.1"/>
</dbReference>
<evidence type="ECO:0000256" key="1">
    <source>
        <dbReference type="SAM" id="MobiDB-lite"/>
    </source>
</evidence>
<feature type="transmembrane region" description="Helical" evidence="2">
    <location>
        <begin position="98"/>
        <end position="122"/>
    </location>
</feature>
<dbReference type="EMBL" id="CP086717">
    <property type="protein sequence ID" value="WOO82999.1"/>
    <property type="molecule type" value="Genomic_DNA"/>
</dbReference>
<proteinExistence type="predicted"/>
<reference evidence="3" key="1">
    <citation type="submission" date="2023-10" db="EMBL/GenBank/DDBJ databases">
        <authorList>
            <person name="Noh H."/>
        </authorList>
    </citation>
    <scope>NUCLEOTIDE SEQUENCE</scope>
    <source>
        <strain evidence="3">DUCC4014</strain>
    </source>
</reference>
<accession>A0AAF0YDU1</accession>
<sequence length="590" mass="64002">MSLKDAEAFPDDDKPLLPTIQQPSPNEKDAPPKPRTPGDVFVDGVTHVAAFFATNSEGADAADDGKAALAAAGLILKFLVRRIIQTVRRLGRPKGKTVAASLVGLLVFGLCSAWLIALGTYLHRYDGFWKNPVWTPYEYEGADALSHQMAVALPQPPLENVDSYTGRSVSWYWHTEDWLRTPDYIFRESVARLENGYYTPRLGSPKQKEKLVQHECSSLAADDGLTTTSRCVVKLDQHLGLDVTGFGHTVLTISYATEAIKPNTVIVTTHTPMGRLRAGARVNLTSSAGGATMAIKGSAIRGAYAINIQVPSKSRGLFSLSIRSDAGLNITAGSDTPPVGRLLARATDNIDIGPLVTYQLGLLSLSGSITARGVQFARRINLDGRHGVIANISQAYWPTPISYTFTDIDRTFTRKLVEAAYAFVPFWADVSTRINGNSKASSVVVRSNRDIRLVYDQHQAMAGYIELNGALDVVFSTGAKFVSRFTAATAIPKEHLAKNSLAPRVALSVNSEGQVSEIARQKATRPRESRNGVPQRLSVVDPWSSSVSGKVTTDSEPHHAFESFVHARSLNGSVVMEFGDGPEDIELDLK</sequence>
<protein>
    <submittedName>
        <fullName evidence="3">Uncharacterized protein</fullName>
    </submittedName>
</protein>
<feature type="region of interest" description="Disordered" evidence="1">
    <location>
        <begin position="1"/>
        <end position="38"/>
    </location>
</feature>
<dbReference type="AlphaFoldDB" id="A0AAF0YDU1"/>
<keyword evidence="2" id="KW-1133">Transmembrane helix</keyword>
<name>A0AAF0YDU1_9TREE</name>
<keyword evidence="2" id="KW-0472">Membrane</keyword>
<evidence type="ECO:0000256" key="2">
    <source>
        <dbReference type="SAM" id="Phobius"/>
    </source>
</evidence>
<dbReference type="GeneID" id="87809699"/>
<gene>
    <name evidence="3" type="ORF">LOC62_04G006477</name>
</gene>